<dbReference type="EMBL" id="CP020660">
    <property type="protein sequence ID" value="ATF08629.1"/>
    <property type="molecule type" value="Genomic_DNA"/>
</dbReference>
<accession>A0A291B6J8</accession>
<dbReference type="KEGG" id="elux:BTN50_0085"/>
<dbReference type="AlphaFoldDB" id="A0A291B6J8"/>
<evidence type="ECO:0000313" key="1">
    <source>
        <dbReference type="EMBL" id="ATF08629.1"/>
    </source>
</evidence>
<protein>
    <submittedName>
        <fullName evidence="1">Uncharacterized protein</fullName>
    </submittedName>
</protein>
<name>A0A291B6J8_9GAMM</name>
<evidence type="ECO:0000313" key="2">
    <source>
        <dbReference type="Proteomes" id="UP000218160"/>
    </source>
</evidence>
<keyword evidence="2" id="KW-1185">Reference proteome</keyword>
<sequence>MSLVTKQLTERYIINHGFQHFGLIKKPFNYGIKLGRVIMKHFAY</sequence>
<dbReference type="Proteomes" id="UP000218160">
    <property type="component" value="Chromosome 1"/>
</dbReference>
<organism evidence="1 2">
    <name type="scientific">Candidatus Enterovibrio altilux</name>
    <dbReference type="NCBI Taxonomy" id="1927128"/>
    <lineage>
        <taxon>Bacteria</taxon>
        <taxon>Pseudomonadati</taxon>
        <taxon>Pseudomonadota</taxon>
        <taxon>Gammaproteobacteria</taxon>
        <taxon>Vibrionales</taxon>
        <taxon>Vibrionaceae</taxon>
        <taxon>Enterovibrio</taxon>
    </lineage>
</organism>
<reference evidence="2" key="1">
    <citation type="submission" date="2017-04" db="EMBL/GenBank/DDBJ databases">
        <title>Genome evolution of the luminous symbionts of deep sea anglerfish.</title>
        <authorList>
            <person name="Hendry T.A."/>
        </authorList>
    </citation>
    <scope>NUCLEOTIDE SEQUENCE [LARGE SCALE GENOMIC DNA]</scope>
</reference>
<gene>
    <name evidence="1" type="ORF">BTN50_0085</name>
</gene>
<proteinExistence type="predicted"/>